<dbReference type="SUPFAM" id="SSF81383">
    <property type="entry name" value="F-box domain"/>
    <property type="match status" value="1"/>
</dbReference>
<gene>
    <name evidence="1" type="ORF">D9758_015796</name>
</gene>
<name>A0A8H5FCA0_9AGAR</name>
<sequence>MTDIAVAMPSSQEGPVGLPSCPNETIGHIIDHLGPHDKRSLVACSTVCRRFTYFAQKILFSKVTLIPFSIHPSSKSKAWRKFGTDCEMFLECIRPTRSHRQGGAGQEDGDHLRDFVKELWISGFPPGLGNPRVLKASQVIECFRELPQVLELLDNVESIRFPPIFLNVMINPMHFGADSDPFVSSFISFLERPILTSITFFLDLDYDPEEQLLRREMFLILFGCTSCFSNIQKLVMPGVSFVFRNNVGGSPVLNPVEIKISKNERGLLDGMTDCVLKSPALLSDWVQFGAIAMELWHLNSLVLNCETDRDVTAYGDFLRMRSRQLWSLEVLELKFSSECISEPGTELFDLSRCHSLKTLRIILDAPYFPFSINPGDNIWEEQDTFRADLVRCLKTIPFSCPLEMVTLVFNEPVLEWVRGEAGITAVYHDLDKCFVREDLSRLQMVKIIARGLKLGREDIEHTLTQTVLRGILDVEIRI</sequence>
<organism evidence="1 2">
    <name type="scientific">Tetrapyrgos nigripes</name>
    <dbReference type="NCBI Taxonomy" id="182062"/>
    <lineage>
        <taxon>Eukaryota</taxon>
        <taxon>Fungi</taxon>
        <taxon>Dikarya</taxon>
        <taxon>Basidiomycota</taxon>
        <taxon>Agaricomycotina</taxon>
        <taxon>Agaricomycetes</taxon>
        <taxon>Agaricomycetidae</taxon>
        <taxon>Agaricales</taxon>
        <taxon>Marasmiineae</taxon>
        <taxon>Marasmiaceae</taxon>
        <taxon>Tetrapyrgos</taxon>
    </lineage>
</organism>
<evidence type="ECO:0000313" key="1">
    <source>
        <dbReference type="EMBL" id="KAF5331317.1"/>
    </source>
</evidence>
<evidence type="ECO:0000313" key="2">
    <source>
        <dbReference type="Proteomes" id="UP000559256"/>
    </source>
</evidence>
<proteinExistence type="predicted"/>
<protein>
    <recommendedName>
        <fullName evidence="3">F-box domain-containing protein</fullName>
    </recommendedName>
</protein>
<keyword evidence="2" id="KW-1185">Reference proteome</keyword>
<comment type="caution">
    <text evidence="1">The sequence shown here is derived from an EMBL/GenBank/DDBJ whole genome shotgun (WGS) entry which is preliminary data.</text>
</comment>
<reference evidence="1 2" key="1">
    <citation type="journal article" date="2020" name="ISME J.">
        <title>Uncovering the hidden diversity of litter-decomposition mechanisms in mushroom-forming fungi.</title>
        <authorList>
            <person name="Floudas D."/>
            <person name="Bentzer J."/>
            <person name="Ahren D."/>
            <person name="Johansson T."/>
            <person name="Persson P."/>
            <person name="Tunlid A."/>
        </authorList>
    </citation>
    <scope>NUCLEOTIDE SEQUENCE [LARGE SCALE GENOMIC DNA]</scope>
    <source>
        <strain evidence="1 2">CBS 291.85</strain>
    </source>
</reference>
<accession>A0A8H5FCA0</accession>
<dbReference type="InterPro" id="IPR036047">
    <property type="entry name" value="F-box-like_dom_sf"/>
</dbReference>
<dbReference type="EMBL" id="JAACJM010000327">
    <property type="protein sequence ID" value="KAF5331317.1"/>
    <property type="molecule type" value="Genomic_DNA"/>
</dbReference>
<evidence type="ECO:0008006" key="3">
    <source>
        <dbReference type="Google" id="ProtNLM"/>
    </source>
</evidence>
<dbReference type="Proteomes" id="UP000559256">
    <property type="component" value="Unassembled WGS sequence"/>
</dbReference>
<dbReference type="OrthoDB" id="3219396at2759"/>
<dbReference type="AlphaFoldDB" id="A0A8H5FCA0"/>